<dbReference type="AlphaFoldDB" id="A0A5C7HKH8"/>
<accession>A0A5C7HKH8</accession>
<gene>
    <name evidence="2" type="ORF">EZV62_018717</name>
</gene>
<evidence type="ECO:0000259" key="1">
    <source>
        <dbReference type="Pfam" id="PF13976"/>
    </source>
</evidence>
<dbReference type="InterPro" id="IPR025724">
    <property type="entry name" value="GAG-pre-integrase_dom"/>
</dbReference>
<proteinExistence type="predicted"/>
<sequence length="264" mass="30118">MTEEKKQLLEKAYSSLILGLGDKVLREVKKETTASGIWGKLETLYMRLAHVSEKGLMELSKQGLLCGDKLDKLSFCDHCVYGKMIRVKFNKFKDWKVMNENQSGKRVKRLRTDNGLEYCNEGIAMMILIGIAMNMAFVTSSSNTPIEVEQSGFEVELTGKNFEQNHDQLQVPVQSVNDSDEVVVQHDDLEDYNLTRDRVRREVRAPNSFGYADIVAYALQVTGEVNDEPRNYQDAVTRSDSLLWKKAMSEEFESLQKKQDLDIG</sequence>
<organism evidence="2 3">
    <name type="scientific">Acer yangbiense</name>
    <dbReference type="NCBI Taxonomy" id="1000413"/>
    <lineage>
        <taxon>Eukaryota</taxon>
        <taxon>Viridiplantae</taxon>
        <taxon>Streptophyta</taxon>
        <taxon>Embryophyta</taxon>
        <taxon>Tracheophyta</taxon>
        <taxon>Spermatophyta</taxon>
        <taxon>Magnoliopsida</taxon>
        <taxon>eudicotyledons</taxon>
        <taxon>Gunneridae</taxon>
        <taxon>Pentapetalae</taxon>
        <taxon>rosids</taxon>
        <taxon>malvids</taxon>
        <taxon>Sapindales</taxon>
        <taxon>Sapindaceae</taxon>
        <taxon>Hippocastanoideae</taxon>
        <taxon>Acereae</taxon>
        <taxon>Acer</taxon>
    </lineage>
</organism>
<evidence type="ECO:0000313" key="2">
    <source>
        <dbReference type="EMBL" id="TXG57404.1"/>
    </source>
</evidence>
<comment type="caution">
    <text evidence="2">The sequence shown here is derived from an EMBL/GenBank/DDBJ whole genome shotgun (WGS) entry which is preliminary data.</text>
</comment>
<dbReference type="OrthoDB" id="1716705at2759"/>
<feature type="domain" description="GAG-pre-integrase" evidence="1">
    <location>
        <begin position="45"/>
        <end position="84"/>
    </location>
</feature>
<evidence type="ECO:0000313" key="3">
    <source>
        <dbReference type="Proteomes" id="UP000323000"/>
    </source>
</evidence>
<dbReference type="Proteomes" id="UP000323000">
    <property type="component" value="Chromosome 8"/>
</dbReference>
<dbReference type="Pfam" id="PF13976">
    <property type="entry name" value="gag_pre-integrs"/>
    <property type="match status" value="1"/>
</dbReference>
<reference evidence="3" key="1">
    <citation type="journal article" date="2019" name="Gigascience">
        <title>De novo genome assembly of the endangered Acer yangbiense, a plant species with extremely small populations endemic to Yunnan Province, China.</title>
        <authorList>
            <person name="Yang J."/>
            <person name="Wariss H.M."/>
            <person name="Tao L."/>
            <person name="Zhang R."/>
            <person name="Yun Q."/>
            <person name="Hollingsworth P."/>
            <person name="Dao Z."/>
            <person name="Luo G."/>
            <person name="Guo H."/>
            <person name="Ma Y."/>
            <person name="Sun W."/>
        </authorList>
    </citation>
    <scope>NUCLEOTIDE SEQUENCE [LARGE SCALE GENOMIC DNA]</scope>
    <source>
        <strain evidence="3">cv. Malutang</strain>
    </source>
</reference>
<keyword evidence="3" id="KW-1185">Reference proteome</keyword>
<name>A0A5C7HKH8_9ROSI</name>
<protein>
    <recommendedName>
        <fullName evidence="1">GAG-pre-integrase domain-containing protein</fullName>
    </recommendedName>
</protein>
<dbReference type="EMBL" id="VAHF01000008">
    <property type="protein sequence ID" value="TXG57404.1"/>
    <property type="molecule type" value="Genomic_DNA"/>
</dbReference>